<gene>
    <name evidence="2" type="primary">epsE_3</name>
    <name evidence="2" type="ORF">KS4_25230</name>
</gene>
<dbReference type="SUPFAM" id="SSF53448">
    <property type="entry name" value="Nucleotide-diphospho-sugar transferases"/>
    <property type="match status" value="1"/>
</dbReference>
<dbReference type="Proteomes" id="UP000317369">
    <property type="component" value="Chromosome"/>
</dbReference>
<dbReference type="AlphaFoldDB" id="A0A517YW45"/>
<dbReference type="CDD" id="cd00761">
    <property type="entry name" value="Glyco_tranf_GTA_type"/>
    <property type="match status" value="1"/>
</dbReference>
<dbReference type="PANTHER" id="PTHR43685">
    <property type="entry name" value="GLYCOSYLTRANSFERASE"/>
    <property type="match status" value="1"/>
</dbReference>
<dbReference type="EC" id="2.4.-.-" evidence="2"/>
<dbReference type="EMBL" id="CP036425">
    <property type="protein sequence ID" value="QDU34453.1"/>
    <property type="molecule type" value="Genomic_DNA"/>
</dbReference>
<dbReference type="Gene3D" id="3.90.550.10">
    <property type="entry name" value="Spore Coat Polysaccharide Biosynthesis Protein SpsA, Chain A"/>
    <property type="match status" value="1"/>
</dbReference>
<dbReference type="GO" id="GO:0016757">
    <property type="term" value="F:glycosyltransferase activity"/>
    <property type="evidence" value="ECO:0007669"/>
    <property type="project" value="UniProtKB-KW"/>
</dbReference>
<keyword evidence="2" id="KW-0328">Glycosyltransferase</keyword>
<sequence>MTQYLTNNTTTHSPLISVLMPVYNAQDYLTEAIESILNQTSSDFELICINDGSTDDSLSILNGYQKCDPRIIVLSQENQGVVGSRNNALTHAKGEFIALMDADDLCDPTRFEKQIGFLKANPDHVAVGSYLIRSDPYGSPAGMQKPPLNHETIESALIQGDGSAITQATMMIRTHALKAINGWSPEYNFVEDLDMQIRLSELGKLANLPEALFTYRRHMNSFCFRNYKSMTTQIADILNQAYKRRNLDKQVTLYQVRPDLNQKHNPADIYRNWAYHAIENRNRLIACKHALNALRRDPFNTKSWKVAYCSLSA</sequence>
<reference evidence="2 3" key="1">
    <citation type="submission" date="2019-02" db="EMBL/GenBank/DDBJ databases">
        <title>Deep-cultivation of Planctomycetes and their phenomic and genomic characterization uncovers novel biology.</title>
        <authorList>
            <person name="Wiegand S."/>
            <person name="Jogler M."/>
            <person name="Boedeker C."/>
            <person name="Pinto D."/>
            <person name="Vollmers J."/>
            <person name="Rivas-Marin E."/>
            <person name="Kohn T."/>
            <person name="Peeters S.H."/>
            <person name="Heuer A."/>
            <person name="Rast P."/>
            <person name="Oberbeckmann S."/>
            <person name="Bunk B."/>
            <person name="Jeske O."/>
            <person name="Meyerdierks A."/>
            <person name="Storesund J.E."/>
            <person name="Kallscheuer N."/>
            <person name="Luecker S."/>
            <person name="Lage O.M."/>
            <person name="Pohl T."/>
            <person name="Merkel B.J."/>
            <person name="Hornburger P."/>
            <person name="Mueller R.-W."/>
            <person name="Bruemmer F."/>
            <person name="Labrenz M."/>
            <person name="Spormann A.M."/>
            <person name="Op den Camp H."/>
            <person name="Overmann J."/>
            <person name="Amann R."/>
            <person name="Jetten M.S.M."/>
            <person name="Mascher T."/>
            <person name="Medema M.H."/>
            <person name="Devos D.P."/>
            <person name="Kaster A.-K."/>
            <person name="Ovreas L."/>
            <person name="Rohde M."/>
            <person name="Galperin M.Y."/>
            <person name="Jogler C."/>
        </authorList>
    </citation>
    <scope>NUCLEOTIDE SEQUENCE [LARGE SCALE GENOMIC DNA]</scope>
    <source>
        <strain evidence="2 3">KS4</strain>
    </source>
</reference>
<keyword evidence="2" id="KW-0808">Transferase</keyword>
<feature type="domain" description="Glycosyltransferase 2-like" evidence="1">
    <location>
        <begin position="17"/>
        <end position="177"/>
    </location>
</feature>
<protein>
    <submittedName>
        <fullName evidence="2">Glycosyltransferase EpsE</fullName>
        <ecNumber evidence="2">2.4.-.-</ecNumber>
    </submittedName>
</protein>
<evidence type="ECO:0000259" key="1">
    <source>
        <dbReference type="Pfam" id="PF00535"/>
    </source>
</evidence>
<dbReference type="PANTHER" id="PTHR43685:SF10">
    <property type="entry name" value="LACTO-N-NEOTETRAOSE BIOSYNTHESIS GLYCOSYL TRANSFERASE LGTA"/>
    <property type="match status" value="1"/>
</dbReference>
<dbReference type="InterPro" id="IPR029044">
    <property type="entry name" value="Nucleotide-diphossugar_trans"/>
</dbReference>
<dbReference type="InterPro" id="IPR001173">
    <property type="entry name" value="Glyco_trans_2-like"/>
</dbReference>
<accession>A0A517YW45</accession>
<dbReference type="Pfam" id="PF00535">
    <property type="entry name" value="Glycos_transf_2"/>
    <property type="match status" value="1"/>
</dbReference>
<dbReference type="InterPro" id="IPR050834">
    <property type="entry name" value="Glycosyltransf_2"/>
</dbReference>
<organism evidence="2 3">
    <name type="scientific">Poriferisphaera corsica</name>
    <dbReference type="NCBI Taxonomy" id="2528020"/>
    <lineage>
        <taxon>Bacteria</taxon>
        <taxon>Pseudomonadati</taxon>
        <taxon>Planctomycetota</taxon>
        <taxon>Phycisphaerae</taxon>
        <taxon>Phycisphaerales</taxon>
        <taxon>Phycisphaeraceae</taxon>
        <taxon>Poriferisphaera</taxon>
    </lineage>
</organism>
<dbReference type="KEGG" id="pcor:KS4_25230"/>
<name>A0A517YW45_9BACT</name>
<keyword evidence="3" id="KW-1185">Reference proteome</keyword>
<dbReference type="RefSeq" id="WP_200761206.1">
    <property type="nucleotide sequence ID" value="NZ_CP036425.1"/>
</dbReference>
<proteinExistence type="predicted"/>
<evidence type="ECO:0000313" key="2">
    <source>
        <dbReference type="EMBL" id="QDU34453.1"/>
    </source>
</evidence>
<evidence type="ECO:0000313" key="3">
    <source>
        <dbReference type="Proteomes" id="UP000317369"/>
    </source>
</evidence>